<accession>A0A0D2ATR6</accession>
<dbReference type="PANTHER" id="PTHR20883">
    <property type="entry name" value="PHYTANOYL-COA DIOXYGENASE DOMAIN CONTAINING 1"/>
    <property type="match status" value="1"/>
</dbReference>
<evidence type="ECO:0000256" key="2">
    <source>
        <dbReference type="ARBA" id="ARBA00005830"/>
    </source>
</evidence>
<keyword evidence="9" id="KW-1185">Reference proteome</keyword>
<evidence type="ECO:0000256" key="1">
    <source>
        <dbReference type="ARBA" id="ARBA00001962"/>
    </source>
</evidence>
<evidence type="ECO:0000256" key="6">
    <source>
        <dbReference type="ARBA" id="ARBA00023004"/>
    </source>
</evidence>
<evidence type="ECO:0008006" key="10">
    <source>
        <dbReference type="Google" id="ProtNLM"/>
    </source>
</evidence>
<dbReference type="VEuPathDB" id="FungiDB:PV08_11083"/>
<dbReference type="HOGENOM" id="CLU_047725_0_1_1"/>
<dbReference type="AlphaFoldDB" id="A0A0D2ATR6"/>
<keyword evidence="4" id="KW-0223">Dioxygenase</keyword>
<evidence type="ECO:0000313" key="9">
    <source>
        <dbReference type="Proteomes" id="UP000053328"/>
    </source>
</evidence>
<keyword evidence="6" id="KW-0408">Iron</keyword>
<dbReference type="OrthoDB" id="445007at2759"/>
<evidence type="ECO:0000313" key="8">
    <source>
        <dbReference type="EMBL" id="KIW10123.1"/>
    </source>
</evidence>
<keyword evidence="5" id="KW-0560">Oxidoreductase</keyword>
<dbReference type="SUPFAM" id="SSF51197">
    <property type="entry name" value="Clavaminate synthase-like"/>
    <property type="match status" value="1"/>
</dbReference>
<dbReference type="EMBL" id="KN847500">
    <property type="protein sequence ID" value="KIW10123.1"/>
    <property type="molecule type" value="Genomic_DNA"/>
</dbReference>
<evidence type="ECO:0000256" key="7">
    <source>
        <dbReference type="SAM" id="MobiDB-lite"/>
    </source>
</evidence>
<gene>
    <name evidence="8" type="ORF">PV08_11083</name>
</gene>
<dbReference type="Pfam" id="PF05721">
    <property type="entry name" value="PhyH"/>
    <property type="match status" value="1"/>
</dbReference>
<comment type="cofactor">
    <cofactor evidence="1">
        <name>Fe cation</name>
        <dbReference type="ChEBI" id="CHEBI:24875"/>
    </cofactor>
</comment>
<dbReference type="InterPro" id="IPR008775">
    <property type="entry name" value="Phytyl_CoA_dOase-like"/>
</dbReference>
<dbReference type="GO" id="GO:0051213">
    <property type="term" value="F:dioxygenase activity"/>
    <property type="evidence" value="ECO:0007669"/>
    <property type="project" value="UniProtKB-KW"/>
</dbReference>
<evidence type="ECO:0000256" key="5">
    <source>
        <dbReference type="ARBA" id="ARBA00023002"/>
    </source>
</evidence>
<dbReference type="RefSeq" id="XP_016230339.1">
    <property type="nucleotide sequence ID" value="XM_016385395.1"/>
</dbReference>
<sequence>MTIATTTTQETSYPAQKSLTTSNRPHLERMAANDPASTHAKVVELVRRDGGVVLTGLANNDLVTRIRKELKPVFEVDIPDASGFFPATTRRATGLLGFSDGCIELATNKLWIDVANEILTSTCRPWYGEKRAHFVSKPILAGTFGFQIHPGSRQQDLHRDDSDYHLPQGLDSCMLGLLVALTRTTAENGATLVIPQSHTWDSERAPKEEEAIPVELEPGDALIFGGNVFHAGGANKTKDEVREVVGLFMCKGFMRPEENHWLAVPPPMAKKLSPQVQRLLGYGISPPAVGFYRYKDPMEVLFGVEDEETVRL</sequence>
<proteinExistence type="inferred from homology"/>
<dbReference type="STRING" id="91928.A0A0D2ATR6"/>
<protein>
    <recommendedName>
        <fullName evidence="10">Phytanoyl-CoA dioxygenase</fullName>
    </recommendedName>
</protein>
<evidence type="ECO:0000256" key="3">
    <source>
        <dbReference type="ARBA" id="ARBA00022723"/>
    </source>
</evidence>
<dbReference type="GO" id="GO:0046872">
    <property type="term" value="F:metal ion binding"/>
    <property type="evidence" value="ECO:0007669"/>
    <property type="project" value="UniProtKB-KW"/>
</dbReference>
<keyword evidence="3" id="KW-0479">Metal-binding</keyword>
<name>A0A0D2ATR6_9EURO</name>
<dbReference type="GeneID" id="27338166"/>
<dbReference type="Proteomes" id="UP000053328">
    <property type="component" value="Unassembled WGS sequence"/>
</dbReference>
<organism evidence="8 9">
    <name type="scientific">Exophiala spinifera</name>
    <dbReference type="NCBI Taxonomy" id="91928"/>
    <lineage>
        <taxon>Eukaryota</taxon>
        <taxon>Fungi</taxon>
        <taxon>Dikarya</taxon>
        <taxon>Ascomycota</taxon>
        <taxon>Pezizomycotina</taxon>
        <taxon>Eurotiomycetes</taxon>
        <taxon>Chaetothyriomycetidae</taxon>
        <taxon>Chaetothyriales</taxon>
        <taxon>Herpotrichiellaceae</taxon>
        <taxon>Exophiala</taxon>
    </lineage>
</organism>
<dbReference type="PANTHER" id="PTHR20883:SF19">
    <property type="entry name" value="MULTIFUNCTIONAL DIOXYGENASE AUSE"/>
    <property type="match status" value="1"/>
</dbReference>
<comment type="similarity">
    <text evidence="2">Belongs to the PhyH family.</text>
</comment>
<feature type="region of interest" description="Disordered" evidence="7">
    <location>
        <begin position="1"/>
        <end position="24"/>
    </location>
</feature>
<dbReference type="Gene3D" id="2.60.120.620">
    <property type="entry name" value="q2cbj1_9rhob like domain"/>
    <property type="match status" value="1"/>
</dbReference>
<evidence type="ECO:0000256" key="4">
    <source>
        <dbReference type="ARBA" id="ARBA00022964"/>
    </source>
</evidence>
<reference evidence="8 9" key="1">
    <citation type="submission" date="2015-01" db="EMBL/GenBank/DDBJ databases">
        <title>The Genome Sequence of Exophiala spinifera CBS89968.</title>
        <authorList>
            <consortium name="The Broad Institute Genomics Platform"/>
            <person name="Cuomo C."/>
            <person name="de Hoog S."/>
            <person name="Gorbushina A."/>
            <person name="Stielow B."/>
            <person name="Teixiera M."/>
            <person name="Abouelleil A."/>
            <person name="Chapman S.B."/>
            <person name="Priest M."/>
            <person name="Young S.K."/>
            <person name="Wortman J."/>
            <person name="Nusbaum C."/>
            <person name="Birren B."/>
        </authorList>
    </citation>
    <scope>NUCLEOTIDE SEQUENCE [LARGE SCALE GENOMIC DNA]</scope>
    <source>
        <strain evidence="8 9">CBS 89968</strain>
    </source>
</reference>